<comment type="caution">
    <text evidence="1">The sequence shown here is derived from an EMBL/GenBank/DDBJ whole genome shotgun (WGS) entry which is preliminary data.</text>
</comment>
<protein>
    <submittedName>
        <fullName evidence="1">Uncharacterized protein</fullName>
    </submittedName>
</protein>
<dbReference type="Proteomes" id="UP001163321">
    <property type="component" value="Chromosome 1"/>
</dbReference>
<gene>
    <name evidence="1" type="ORF">PsorP6_002302</name>
</gene>
<evidence type="ECO:0000313" key="2">
    <source>
        <dbReference type="Proteomes" id="UP001163321"/>
    </source>
</evidence>
<accession>A0ACC0WRX1</accession>
<reference evidence="1 2" key="1">
    <citation type="journal article" date="2022" name="bioRxiv">
        <title>The genome of the oomycete Peronosclerospora sorghi, a cosmopolitan pathogen of maize and sorghum, is inflated with dispersed pseudogenes.</title>
        <authorList>
            <person name="Fletcher K."/>
            <person name="Martin F."/>
            <person name="Isakeit T."/>
            <person name="Cavanaugh K."/>
            <person name="Magill C."/>
            <person name="Michelmore R."/>
        </authorList>
    </citation>
    <scope>NUCLEOTIDE SEQUENCE [LARGE SCALE GENOMIC DNA]</scope>
    <source>
        <strain evidence="1">P6</strain>
    </source>
</reference>
<evidence type="ECO:0000313" key="1">
    <source>
        <dbReference type="EMBL" id="KAI9921494.1"/>
    </source>
</evidence>
<proteinExistence type="predicted"/>
<organism evidence="1 2">
    <name type="scientific">Peronosclerospora sorghi</name>
    <dbReference type="NCBI Taxonomy" id="230839"/>
    <lineage>
        <taxon>Eukaryota</taxon>
        <taxon>Sar</taxon>
        <taxon>Stramenopiles</taxon>
        <taxon>Oomycota</taxon>
        <taxon>Peronosporomycetes</taxon>
        <taxon>Peronosporales</taxon>
        <taxon>Peronosporaceae</taxon>
        <taxon>Peronosclerospora</taxon>
    </lineage>
</organism>
<keyword evidence="2" id="KW-1185">Reference proteome</keyword>
<name>A0ACC0WRX1_9STRA</name>
<dbReference type="EMBL" id="CM047580">
    <property type="protein sequence ID" value="KAI9921494.1"/>
    <property type="molecule type" value="Genomic_DNA"/>
</dbReference>
<sequence length="159" mass="18244">MTLEVLLDNLQSAHIPHAYRRDLEWRITHRFSAPPPALELLREFPHVVIMDSTYKTNRLVEDLLICTPPTLNADTLKPSLQMCLKNVIHSVPDSNCGYRSIAYFTKGDHKAYHLVRQELLEHVLVNKDSLLSKTCLTSIELIAATKRLYHNRKPALLAH</sequence>